<sequence length="811" mass="92396">MEGDLRIARRVQWEKRCARSDAAFNKIMSKLEILLQQYNCSPISSHGASNSHKYFPSPCAQSLFVEGDNIDEQSIVVEEGISDFNQHSSSLEVADLEIEDSIEDSLVQSEFLTETPFNNEPTPLSFEPENQDDDNKIQPYELVTEGLDIVPVVTGEQNDLITTVGKDRDMRLNFNFIFSDPNLGRSSCFTQAAFAQAFVVPSMKATMIMNTTSTTSPQHLVPLFDPGGYFNLQESWTTNRVLPLPPKPPDRNCDSVSVPWYVQVLNRIPYMLQYGGHFNFYTFSIASSIYIPLHKLCLEYHVDGLACYEDKRKSEVYHDSQCLIYLINFYPNVAVYSAQKVFAKMPEQSVVTWLTFIQGFFTSTYGWEVYTSVSLDLCKTYAFSDASKYCIFPNSLLVGFEIVGMLIKKELLTCEFVVVDIQFIYEVYDQLRWITCYNYVYCVLISKKRSFIPCFKLVVYGYSVVLFKLLIGKHIHERWQQDSQEPHSQFGVIVDHDACEKVTLFNIGLASKTVSIFIDLEDKIIFRGVGSDIINAVLIPCLFSNILYNEETIGDMRVVEVEMMERIRLKKMLLSSWSDALEVEVISMEPLEVDSEVRKHVAEVTCHDISKMIVMCEVRLWGLIDPTIKLCKILAVIDEKPLIMCHNFKSSCILSKDHFYVIIASLGGLFCCVVTSDLQWYMNSQSLHFSRTNNYVRCVVLLNGIPDSNYLASPTLGMCKRAVRQLEQSVVLLPLGYSISEWMDIYLELFGGKSASAVTLLLSIRGSVLCYKLASQFKQWDPGKICAKCNFYNLEEGIVMNPPYWIGPNRS</sequence>
<evidence type="ECO:0000313" key="2">
    <source>
        <dbReference type="Proteomes" id="UP001177021"/>
    </source>
</evidence>
<evidence type="ECO:0000313" key="1">
    <source>
        <dbReference type="EMBL" id="CAJ2672429.1"/>
    </source>
</evidence>
<reference evidence="1" key="1">
    <citation type="submission" date="2023-10" db="EMBL/GenBank/DDBJ databases">
        <authorList>
            <person name="Rodriguez Cubillos JULIANA M."/>
            <person name="De Vega J."/>
        </authorList>
    </citation>
    <scope>NUCLEOTIDE SEQUENCE</scope>
</reference>
<comment type="caution">
    <text evidence="1">The sequence shown here is derived from an EMBL/GenBank/DDBJ whole genome shotgun (WGS) entry which is preliminary data.</text>
</comment>
<dbReference type="EMBL" id="CASHSV030000716">
    <property type="protein sequence ID" value="CAJ2672429.1"/>
    <property type="molecule type" value="Genomic_DNA"/>
</dbReference>
<proteinExistence type="predicted"/>
<gene>
    <name evidence="1" type="ORF">MILVUS5_LOCUS36064</name>
</gene>
<accession>A0ACB0LVL6</accession>
<protein>
    <submittedName>
        <fullName evidence="1">Uncharacterized protein</fullName>
    </submittedName>
</protein>
<dbReference type="Proteomes" id="UP001177021">
    <property type="component" value="Unassembled WGS sequence"/>
</dbReference>
<name>A0ACB0LVL6_TRIPR</name>
<keyword evidence="2" id="KW-1185">Reference proteome</keyword>
<organism evidence="1 2">
    <name type="scientific">Trifolium pratense</name>
    <name type="common">Red clover</name>
    <dbReference type="NCBI Taxonomy" id="57577"/>
    <lineage>
        <taxon>Eukaryota</taxon>
        <taxon>Viridiplantae</taxon>
        <taxon>Streptophyta</taxon>
        <taxon>Embryophyta</taxon>
        <taxon>Tracheophyta</taxon>
        <taxon>Spermatophyta</taxon>
        <taxon>Magnoliopsida</taxon>
        <taxon>eudicotyledons</taxon>
        <taxon>Gunneridae</taxon>
        <taxon>Pentapetalae</taxon>
        <taxon>rosids</taxon>
        <taxon>fabids</taxon>
        <taxon>Fabales</taxon>
        <taxon>Fabaceae</taxon>
        <taxon>Papilionoideae</taxon>
        <taxon>50 kb inversion clade</taxon>
        <taxon>NPAAA clade</taxon>
        <taxon>Hologalegina</taxon>
        <taxon>IRL clade</taxon>
        <taxon>Trifolieae</taxon>
        <taxon>Trifolium</taxon>
    </lineage>
</organism>